<comment type="caution">
    <text evidence="1">The sequence shown here is derived from an EMBL/GenBank/DDBJ whole genome shotgun (WGS) entry which is preliminary data.</text>
</comment>
<sequence>VQSEVKRKWRSWRVNRYFSADLKHQQRHPSLASSGVNGGTQLSMLSSKCSSVSQIRMVSPLAETPPTINLPT</sequence>
<name>A0ACC2H4S7_DALPE</name>
<evidence type="ECO:0000313" key="2">
    <source>
        <dbReference type="Proteomes" id="UP001157502"/>
    </source>
</evidence>
<proteinExistence type="predicted"/>
<dbReference type="EMBL" id="CM055732">
    <property type="protein sequence ID" value="KAJ8010993.1"/>
    <property type="molecule type" value="Genomic_DNA"/>
</dbReference>
<feature type="non-terminal residue" evidence="1">
    <location>
        <position position="1"/>
    </location>
</feature>
<protein>
    <submittedName>
        <fullName evidence="1">Uncharacterized protein</fullName>
    </submittedName>
</protein>
<organism evidence="1 2">
    <name type="scientific">Dallia pectoralis</name>
    <name type="common">Alaska blackfish</name>
    <dbReference type="NCBI Taxonomy" id="75939"/>
    <lineage>
        <taxon>Eukaryota</taxon>
        <taxon>Metazoa</taxon>
        <taxon>Chordata</taxon>
        <taxon>Craniata</taxon>
        <taxon>Vertebrata</taxon>
        <taxon>Euteleostomi</taxon>
        <taxon>Actinopterygii</taxon>
        <taxon>Neopterygii</taxon>
        <taxon>Teleostei</taxon>
        <taxon>Protacanthopterygii</taxon>
        <taxon>Esociformes</taxon>
        <taxon>Umbridae</taxon>
        <taxon>Dallia</taxon>
    </lineage>
</organism>
<dbReference type="Proteomes" id="UP001157502">
    <property type="component" value="Chromosome 5"/>
</dbReference>
<keyword evidence="2" id="KW-1185">Reference proteome</keyword>
<evidence type="ECO:0000313" key="1">
    <source>
        <dbReference type="EMBL" id="KAJ8010993.1"/>
    </source>
</evidence>
<reference evidence="1" key="1">
    <citation type="submission" date="2021-05" db="EMBL/GenBank/DDBJ databases">
        <authorList>
            <person name="Pan Q."/>
            <person name="Jouanno E."/>
            <person name="Zahm M."/>
            <person name="Klopp C."/>
            <person name="Cabau C."/>
            <person name="Louis A."/>
            <person name="Berthelot C."/>
            <person name="Parey E."/>
            <person name="Roest Crollius H."/>
            <person name="Montfort J."/>
            <person name="Robinson-Rechavi M."/>
            <person name="Bouchez O."/>
            <person name="Lampietro C."/>
            <person name="Lopez Roques C."/>
            <person name="Donnadieu C."/>
            <person name="Postlethwait J."/>
            <person name="Bobe J."/>
            <person name="Dillon D."/>
            <person name="Chandos A."/>
            <person name="von Hippel F."/>
            <person name="Guiguen Y."/>
        </authorList>
    </citation>
    <scope>NUCLEOTIDE SEQUENCE</scope>
    <source>
        <strain evidence="1">YG-Jan2019</strain>
    </source>
</reference>
<accession>A0ACC2H4S7</accession>
<gene>
    <name evidence="1" type="ORF">DPEC_G00053590</name>
</gene>